<gene>
    <name evidence="5" type="ORF">C6P46_005826</name>
</gene>
<evidence type="ECO:0000256" key="1">
    <source>
        <dbReference type="ARBA" id="ARBA00007598"/>
    </source>
</evidence>
<dbReference type="InterPro" id="IPR008927">
    <property type="entry name" value="6-PGluconate_DH-like_C_sf"/>
</dbReference>
<dbReference type="InterPro" id="IPR013328">
    <property type="entry name" value="6PGD_dom2"/>
</dbReference>
<dbReference type="Gene3D" id="3.40.50.720">
    <property type="entry name" value="NAD(P)-binding Rossmann-like Domain"/>
    <property type="match status" value="1"/>
</dbReference>
<name>A0A9P6VX64_RHOMI</name>
<comment type="similarity">
    <text evidence="1">Belongs to the HIBADH-related family. NP60 subfamily.</text>
</comment>
<dbReference type="Gene3D" id="1.10.1040.10">
    <property type="entry name" value="N-(1-d-carboxylethyl)-l-norvaline Dehydrogenase, domain 2"/>
    <property type="match status" value="1"/>
</dbReference>
<dbReference type="AlphaFoldDB" id="A0A9P6VX64"/>
<evidence type="ECO:0000313" key="5">
    <source>
        <dbReference type="EMBL" id="KAG0658370.1"/>
    </source>
</evidence>
<dbReference type="GO" id="GO:0051287">
    <property type="term" value="F:NAD binding"/>
    <property type="evidence" value="ECO:0007669"/>
    <property type="project" value="InterPro"/>
</dbReference>
<feature type="domain" description="6-phosphogluconate dehydrogenase NADP-binding" evidence="3">
    <location>
        <begin position="10"/>
        <end position="173"/>
    </location>
</feature>
<feature type="domain" description="3-hydroxyisobutyrate dehydrogenase-like NAD-binding" evidence="4">
    <location>
        <begin position="186"/>
        <end position="300"/>
    </location>
</feature>
<dbReference type="OrthoDB" id="435038at2759"/>
<dbReference type="Proteomes" id="UP000777482">
    <property type="component" value="Unassembled WGS sequence"/>
</dbReference>
<reference evidence="5 6" key="1">
    <citation type="submission" date="2020-11" db="EMBL/GenBank/DDBJ databases">
        <title>Kefir isolates.</title>
        <authorList>
            <person name="Marcisauskas S."/>
            <person name="Kim Y."/>
            <person name="Blasche S."/>
        </authorList>
    </citation>
    <scope>NUCLEOTIDE SEQUENCE [LARGE SCALE GENOMIC DNA]</scope>
    <source>
        <strain evidence="5 6">KR</strain>
    </source>
</reference>
<dbReference type="PANTHER" id="PTHR43580:SF8">
    <property type="entry name" value="6-PHOSPHOGLUCONATE DEHYDROGENASE NADP-BINDING DOMAIN-CONTAINING PROTEIN-RELATED"/>
    <property type="match status" value="1"/>
</dbReference>
<proteinExistence type="inferred from homology"/>
<dbReference type="GO" id="GO:0050661">
    <property type="term" value="F:NADP binding"/>
    <property type="evidence" value="ECO:0007669"/>
    <property type="project" value="InterPro"/>
</dbReference>
<keyword evidence="6" id="KW-1185">Reference proteome</keyword>
<dbReference type="PANTHER" id="PTHR43580">
    <property type="entry name" value="OXIDOREDUCTASE GLYR1-RELATED"/>
    <property type="match status" value="1"/>
</dbReference>
<dbReference type="Pfam" id="PF14833">
    <property type="entry name" value="NAD_binding_11"/>
    <property type="match status" value="1"/>
</dbReference>
<sequence>MPQLETMQWGFLGLGNMGVHMADNLAKHLASLEHDHPPLLLFNRTHSKLPPKSDSVQHADSARQLAERCDVVVTSLANDQAVQAVYAELYEGAKIRGKQGKATIFIDTSTLYPTTCGQLEREATKIPGTVYLCAPVFGPPPMAQEAKLVFVLSGDVFAKKKVAPYLVPAIGRRILDVGSDVERAASLKLIGNGTIVCLIEVLSECMTLAGQTGVGESLYYEFIKEFLPAPSMLGYGAKIMNNDFEASNGFTTTGGLKDATHVRRLAHSVGATMPSLDAAQRGLVASMANGGADLDWSSLVAGTRVAAGLNPFTGRKDHPKDTGFGAKTDDGEGPIAPESVGGVKTSSVYSSAMISLSSTLERHDICTSIRIVRLEKSTSMAVSYSTPPYSLFIPVSRPLDATAEVDATQASTGAERLSQLGLETPAAAFGQLESVEQHRGMRLSRREPLACRRSSGAENRNAAVS</sequence>
<feature type="region of interest" description="Disordered" evidence="2">
    <location>
        <begin position="437"/>
        <end position="465"/>
    </location>
</feature>
<dbReference type="PROSITE" id="PS00895">
    <property type="entry name" value="3_HYDROXYISOBUT_DH"/>
    <property type="match status" value="1"/>
</dbReference>
<dbReference type="InterPro" id="IPR036291">
    <property type="entry name" value="NAD(P)-bd_dom_sf"/>
</dbReference>
<organism evidence="5 6">
    <name type="scientific">Rhodotorula mucilaginosa</name>
    <name type="common">Yeast</name>
    <name type="synonym">Rhodotorula rubra</name>
    <dbReference type="NCBI Taxonomy" id="5537"/>
    <lineage>
        <taxon>Eukaryota</taxon>
        <taxon>Fungi</taxon>
        <taxon>Dikarya</taxon>
        <taxon>Basidiomycota</taxon>
        <taxon>Pucciniomycotina</taxon>
        <taxon>Microbotryomycetes</taxon>
        <taxon>Sporidiobolales</taxon>
        <taxon>Sporidiobolaceae</taxon>
        <taxon>Rhodotorula</taxon>
    </lineage>
</organism>
<dbReference type="InterPro" id="IPR051265">
    <property type="entry name" value="HIBADH-related_NP60_sf"/>
</dbReference>
<dbReference type="InterPro" id="IPR006115">
    <property type="entry name" value="6PGDH_NADP-bd"/>
</dbReference>
<feature type="compositionally biased region" description="Basic and acidic residues" evidence="2">
    <location>
        <begin position="437"/>
        <end position="450"/>
    </location>
</feature>
<evidence type="ECO:0000313" key="6">
    <source>
        <dbReference type="Proteomes" id="UP000777482"/>
    </source>
</evidence>
<dbReference type="Pfam" id="PF03446">
    <property type="entry name" value="NAD_binding_2"/>
    <property type="match status" value="1"/>
</dbReference>
<comment type="caution">
    <text evidence="5">The sequence shown here is derived from an EMBL/GenBank/DDBJ whole genome shotgun (WGS) entry which is preliminary data.</text>
</comment>
<dbReference type="SUPFAM" id="SSF48179">
    <property type="entry name" value="6-phosphogluconate dehydrogenase C-terminal domain-like"/>
    <property type="match status" value="1"/>
</dbReference>
<dbReference type="GO" id="GO:0016491">
    <property type="term" value="F:oxidoreductase activity"/>
    <property type="evidence" value="ECO:0007669"/>
    <property type="project" value="InterPro"/>
</dbReference>
<evidence type="ECO:0000256" key="2">
    <source>
        <dbReference type="SAM" id="MobiDB-lite"/>
    </source>
</evidence>
<protein>
    <submittedName>
        <fullName evidence="5">Uncharacterized protein</fullName>
    </submittedName>
</protein>
<feature type="compositionally biased region" description="Polar residues" evidence="2">
    <location>
        <begin position="456"/>
        <end position="465"/>
    </location>
</feature>
<accession>A0A9P6VX64</accession>
<feature type="region of interest" description="Disordered" evidence="2">
    <location>
        <begin position="311"/>
        <end position="342"/>
    </location>
</feature>
<dbReference type="InterPro" id="IPR029154">
    <property type="entry name" value="HIBADH-like_NADP-bd"/>
</dbReference>
<evidence type="ECO:0000259" key="4">
    <source>
        <dbReference type="Pfam" id="PF14833"/>
    </source>
</evidence>
<dbReference type="SUPFAM" id="SSF51735">
    <property type="entry name" value="NAD(P)-binding Rossmann-fold domains"/>
    <property type="match status" value="1"/>
</dbReference>
<evidence type="ECO:0000259" key="3">
    <source>
        <dbReference type="Pfam" id="PF03446"/>
    </source>
</evidence>
<dbReference type="InterPro" id="IPR002204">
    <property type="entry name" value="3-OH-isobutyrate_DH-rel_CS"/>
</dbReference>
<dbReference type="EMBL" id="PUHQ01000067">
    <property type="protein sequence ID" value="KAG0658370.1"/>
    <property type="molecule type" value="Genomic_DNA"/>
</dbReference>